<organism evidence="2 3">
    <name type="scientific">Alteromonas halophila</name>
    <dbReference type="NCBI Taxonomy" id="516698"/>
    <lineage>
        <taxon>Bacteria</taxon>
        <taxon>Pseudomonadati</taxon>
        <taxon>Pseudomonadota</taxon>
        <taxon>Gammaproteobacteria</taxon>
        <taxon>Alteromonadales</taxon>
        <taxon>Alteromonadaceae</taxon>
        <taxon>Alteromonas/Salinimonas group</taxon>
        <taxon>Alteromonas</taxon>
    </lineage>
</organism>
<feature type="transmembrane region" description="Helical" evidence="1">
    <location>
        <begin position="157"/>
        <end position="177"/>
    </location>
</feature>
<feature type="transmembrane region" description="Helical" evidence="1">
    <location>
        <begin position="132"/>
        <end position="151"/>
    </location>
</feature>
<keyword evidence="3" id="KW-1185">Reference proteome</keyword>
<comment type="caution">
    <text evidence="2">The sequence shown here is derived from an EMBL/GenBank/DDBJ whole genome shotgun (WGS) entry which is preliminary data.</text>
</comment>
<dbReference type="Proteomes" id="UP000631300">
    <property type="component" value="Unassembled WGS sequence"/>
</dbReference>
<dbReference type="AlphaFoldDB" id="A0A918N0F8"/>
<keyword evidence="1" id="KW-0472">Membrane</keyword>
<keyword evidence="1" id="KW-1133">Transmembrane helix</keyword>
<reference evidence="2" key="1">
    <citation type="journal article" date="2014" name="Int. J. Syst. Evol. Microbiol.">
        <title>Complete genome sequence of Corynebacterium casei LMG S-19264T (=DSM 44701T), isolated from a smear-ripened cheese.</title>
        <authorList>
            <consortium name="US DOE Joint Genome Institute (JGI-PGF)"/>
            <person name="Walter F."/>
            <person name="Albersmeier A."/>
            <person name="Kalinowski J."/>
            <person name="Ruckert C."/>
        </authorList>
    </citation>
    <scope>NUCLEOTIDE SEQUENCE</scope>
    <source>
        <strain evidence="2">KCTC 22164</strain>
    </source>
</reference>
<dbReference type="EMBL" id="BMXP01000006">
    <property type="protein sequence ID" value="GGW89315.1"/>
    <property type="molecule type" value="Genomic_DNA"/>
</dbReference>
<sequence length="181" mass="19657">MVSLLLASGISLAAIASLYRSWRQQAPAFLYLSIALFIVSCVLWSYSQGWEFGLVYALCLPGLLVWPFIGLNQSRLPAPKNQPSPRQIKVTARQTATHLGHTLVALPGLMITSLLTAMAFSLRLPFADTGQLATGVVLQPLLWGLLAYHYFATGAKGKALLIYLSLSVISTLLLLYLPGLN</sequence>
<evidence type="ECO:0000256" key="1">
    <source>
        <dbReference type="SAM" id="Phobius"/>
    </source>
</evidence>
<protein>
    <submittedName>
        <fullName evidence="2">Uncharacterized protein</fullName>
    </submittedName>
</protein>
<feature type="transmembrane region" description="Helical" evidence="1">
    <location>
        <begin position="99"/>
        <end position="120"/>
    </location>
</feature>
<evidence type="ECO:0000313" key="2">
    <source>
        <dbReference type="EMBL" id="GGW89315.1"/>
    </source>
</evidence>
<gene>
    <name evidence="2" type="ORF">GCM10007391_24430</name>
</gene>
<evidence type="ECO:0000313" key="3">
    <source>
        <dbReference type="Proteomes" id="UP000631300"/>
    </source>
</evidence>
<feature type="transmembrane region" description="Helical" evidence="1">
    <location>
        <begin position="53"/>
        <end position="71"/>
    </location>
</feature>
<keyword evidence="1" id="KW-0812">Transmembrane</keyword>
<accession>A0A918N0F8</accession>
<name>A0A918N0F8_9ALTE</name>
<proteinExistence type="predicted"/>
<feature type="transmembrane region" description="Helical" evidence="1">
    <location>
        <begin position="28"/>
        <end position="46"/>
    </location>
</feature>
<reference evidence="2" key="2">
    <citation type="submission" date="2020-09" db="EMBL/GenBank/DDBJ databases">
        <authorList>
            <person name="Sun Q."/>
            <person name="Kim S."/>
        </authorList>
    </citation>
    <scope>NUCLEOTIDE SEQUENCE</scope>
    <source>
        <strain evidence="2">KCTC 22164</strain>
    </source>
</reference>
<dbReference type="RefSeq" id="WP_189406767.1">
    <property type="nucleotide sequence ID" value="NZ_BMXP01000006.1"/>
</dbReference>